<reference evidence="4" key="2">
    <citation type="submission" date="2021-03" db="UniProtKB">
        <authorList>
            <consortium name="EnsemblPlants"/>
        </authorList>
    </citation>
    <scope>IDENTIFICATION</scope>
</reference>
<dbReference type="AlphaFoldDB" id="A0A803MTJ3"/>
<keyword evidence="1" id="KW-0862">Zinc</keyword>
<dbReference type="EnsemblPlants" id="AUR62034984-RA">
    <property type="protein sequence ID" value="AUR62034984-RA:cds"/>
    <property type="gene ID" value="AUR62034984"/>
</dbReference>
<dbReference type="PANTHER" id="PTHR34835">
    <property type="entry name" value="OS07G0283600 PROTEIN-RELATED"/>
    <property type="match status" value="1"/>
</dbReference>
<evidence type="ECO:0000313" key="5">
    <source>
        <dbReference type="Proteomes" id="UP000596660"/>
    </source>
</evidence>
<name>A0A803MTJ3_CHEQI</name>
<accession>A0A803MTJ3</accession>
<evidence type="ECO:0000259" key="3">
    <source>
        <dbReference type="PROSITE" id="PS50158"/>
    </source>
</evidence>
<dbReference type="SMART" id="SM00343">
    <property type="entry name" value="ZnF_C2HC"/>
    <property type="match status" value="1"/>
</dbReference>
<evidence type="ECO:0000256" key="2">
    <source>
        <dbReference type="SAM" id="MobiDB-lite"/>
    </source>
</evidence>
<sequence length="551" mass="62283">MRDHPFGSSKDNPRKRKQKAVTERPAPEEVVVFDYEEPRSGSEDDFLKMKIMWKNQLKEREFEDQQLYGAKDKHRTLGISAQKAAQKIIKMPVVTRKEQVDFMMGFLVVILGEILCPTTGGVHLAALLASAVCVAVEASEYDWCLLAHKWLISCARGFATKFDENGFVPGASGCALILMALKLMTPEWFEEKLSPWLHQLEQLYSFGSKVVVRAPIENIATDPVLSLSSSQSEKFGCKGVKEANSLDERIGKVDGKIVMGDKLIDAHPEKEADSSQAEIASEQVPPHSEIFCDPHADICFQDLKQVVGDVDFSEVFGVDGTGGNGGLKDDICFLDKSQSVEQLAVKYGHPLRDVPSRNIAIASFIYVFIPVLQKEHWWCAAFHLKDKKIWLIDSMYQEPAQTHDDVVDELVETSNYVFFDDVLRLAERFEKQEKEKKISYFKERKSFFNGEGSNINSNNSNNEGKMIVVTPEQAALAKKVCFKCQGMGHIARDCGNKVTVSKKEHRMLLAYLDQEEKEKESTCLLNTEEEFDFEEFEGQEKITPEPEHHHI</sequence>
<keyword evidence="1" id="KW-0863">Zinc-finger</keyword>
<evidence type="ECO:0000256" key="1">
    <source>
        <dbReference type="PROSITE-ProRule" id="PRU00047"/>
    </source>
</evidence>
<dbReference type="Gene3D" id="4.10.60.10">
    <property type="entry name" value="Zinc finger, CCHC-type"/>
    <property type="match status" value="1"/>
</dbReference>
<dbReference type="GO" id="GO:0008270">
    <property type="term" value="F:zinc ion binding"/>
    <property type="evidence" value="ECO:0007669"/>
    <property type="project" value="UniProtKB-KW"/>
</dbReference>
<dbReference type="InterPro" id="IPR001878">
    <property type="entry name" value="Znf_CCHC"/>
</dbReference>
<organism evidence="4 5">
    <name type="scientific">Chenopodium quinoa</name>
    <name type="common">Quinoa</name>
    <dbReference type="NCBI Taxonomy" id="63459"/>
    <lineage>
        <taxon>Eukaryota</taxon>
        <taxon>Viridiplantae</taxon>
        <taxon>Streptophyta</taxon>
        <taxon>Embryophyta</taxon>
        <taxon>Tracheophyta</taxon>
        <taxon>Spermatophyta</taxon>
        <taxon>Magnoliopsida</taxon>
        <taxon>eudicotyledons</taxon>
        <taxon>Gunneridae</taxon>
        <taxon>Pentapetalae</taxon>
        <taxon>Caryophyllales</taxon>
        <taxon>Chenopodiaceae</taxon>
        <taxon>Chenopodioideae</taxon>
        <taxon>Atripliceae</taxon>
        <taxon>Chenopodium</taxon>
    </lineage>
</organism>
<dbReference type="SUPFAM" id="SSF54001">
    <property type="entry name" value="Cysteine proteinases"/>
    <property type="match status" value="1"/>
</dbReference>
<evidence type="ECO:0000313" key="4">
    <source>
        <dbReference type="EnsemblPlants" id="AUR62034984-RA:cds"/>
    </source>
</evidence>
<dbReference type="Gene3D" id="3.40.395.10">
    <property type="entry name" value="Adenoviral Proteinase, Chain A"/>
    <property type="match status" value="1"/>
</dbReference>
<dbReference type="GO" id="GO:0003676">
    <property type="term" value="F:nucleic acid binding"/>
    <property type="evidence" value="ECO:0007669"/>
    <property type="project" value="InterPro"/>
</dbReference>
<reference evidence="4" key="1">
    <citation type="journal article" date="2017" name="Nature">
        <title>The genome of Chenopodium quinoa.</title>
        <authorList>
            <person name="Jarvis D.E."/>
            <person name="Ho Y.S."/>
            <person name="Lightfoot D.J."/>
            <person name="Schmoeckel S.M."/>
            <person name="Li B."/>
            <person name="Borm T.J.A."/>
            <person name="Ohyanagi H."/>
            <person name="Mineta K."/>
            <person name="Michell C.T."/>
            <person name="Saber N."/>
            <person name="Kharbatia N.M."/>
            <person name="Rupper R.R."/>
            <person name="Sharp A.R."/>
            <person name="Dally N."/>
            <person name="Boughton B.A."/>
            <person name="Woo Y.H."/>
            <person name="Gao G."/>
            <person name="Schijlen E.G.W.M."/>
            <person name="Guo X."/>
            <person name="Momin A.A."/>
            <person name="Negrao S."/>
            <person name="Al-Babili S."/>
            <person name="Gehring C."/>
            <person name="Roessner U."/>
            <person name="Jung C."/>
            <person name="Murphy K."/>
            <person name="Arold S.T."/>
            <person name="Gojobori T."/>
            <person name="van der Linden C.G."/>
            <person name="van Loo E.N."/>
            <person name="Jellen E.N."/>
            <person name="Maughan P.J."/>
            <person name="Tester M."/>
        </authorList>
    </citation>
    <scope>NUCLEOTIDE SEQUENCE [LARGE SCALE GENOMIC DNA]</scope>
    <source>
        <strain evidence="4">cv. PI 614886</strain>
    </source>
</reference>
<dbReference type="PROSITE" id="PS50158">
    <property type="entry name" value="ZF_CCHC"/>
    <property type="match status" value="1"/>
</dbReference>
<dbReference type="InterPro" id="IPR036875">
    <property type="entry name" value="Znf_CCHC_sf"/>
</dbReference>
<dbReference type="Proteomes" id="UP000596660">
    <property type="component" value="Unplaced"/>
</dbReference>
<dbReference type="PANTHER" id="PTHR34835:SF34">
    <property type="entry name" value="OS08G0555500 PROTEIN"/>
    <property type="match status" value="1"/>
</dbReference>
<dbReference type="InterPro" id="IPR038765">
    <property type="entry name" value="Papain-like_cys_pep_sf"/>
</dbReference>
<feature type="region of interest" description="Disordered" evidence="2">
    <location>
        <begin position="1"/>
        <end position="25"/>
    </location>
</feature>
<dbReference type="Gramene" id="AUR62034984-RA">
    <property type="protein sequence ID" value="AUR62034984-RA:cds"/>
    <property type="gene ID" value="AUR62034984"/>
</dbReference>
<protein>
    <recommendedName>
        <fullName evidence="3">CCHC-type domain-containing protein</fullName>
    </recommendedName>
</protein>
<dbReference type="Pfam" id="PF00098">
    <property type="entry name" value="zf-CCHC"/>
    <property type="match status" value="1"/>
</dbReference>
<feature type="domain" description="CCHC-type" evidence="3">
    <location>
        <begin position="481"/>
        <end position="494"/>
    </location>
</feature>
<keyword evidence="5" id="KW-1185">Reference proteome</keyword>
<keyword evidence="1" id="KW-0479">Metal-binding</keyword>
<proteinExistence type="predicted"/>
<dbReference type="SUPFAM" id="SSF57756">
    <property type="entry name" value="Retrovirus zinc finger-like domains"/>
    <property type="match status" value="1"/>
</dbReference>